<dbReference type="SUPFAM" id="SSF52047">
    <property type="entry name" value="RNI-like"/>
    <property type="match status" value="1"/>
</dbReference>
<evidence type="ECO:0000259" key="1">
    <source>
        <dbReference type="Pfam" id="PF24758"/>
    </source>
</evidence>
<comment type="caution">
    <text evidence="2">The sequence shown here is derived from an EMBL/GenBank/DDBJ whole genome shotgun (WGS) entry which is preliminary data.</text>
</comment>
<dbReference type="Gene3D" id="3.80.10.10">
    <property type="entry name" value="Ribonuclease Inhibitor"/>
    <property type="match status" value="1"/>
</dbReference>
<sequence>MSFLPARLAVQTCVLSRRWEDLWCSMPCISIDQQEFDMAASGRFEEFVNSLLMFHKAPSLEMFRFYVTRPYKFEVVSRWFRRGIMCCPAVVEISRSANTHCYGLPHLGPRGCCLRRLHLVAIYLDKTVMQHLSSACPVLEDLELDECFIDHPEISSTTLKHLMVKDYISYSGKVLMIAAPALVSLYLVSNAVQWNWGSVLLNDMPSLVNAKVYFKQDGPSDPPQVPCKILCSLINVRYLELSGLDTLLALHEDPDTFPTFSNFRTLLFNGCDLSDDFQMLACFLNNTPSLEKLTLQYCKLPEDSKKRKRMENPKRISIKCHDTLTFQCPNLKLIEIKYKEEDVHQLFGLLSGIWRNLLKTTIILTKA</sequence>
<dbReference type="PANTHER" id="PTHR34223:SF102">
    <property type="entry name" value="F-BOX DOMAIN-CONTAINING PROTEIN"/>
    <property type="match status" value="1"/>
</dbReference>
<dbReference type="PANTHER" id="PTHR34223">
    <property type="entry name" value="OS11G0201299 PROTEIN"/>
    <property type="match status" value="1"/>
</dbReference>
<dbReference type="EMBL" id="JACEFO010001734">
    <property type="protein sequence ID" value="KAF8714804.1"/>
    <property type="molecule type" value="Genomic_DNA"/>
</dbReference>
<proteinExistence type="predicted"/>
<evidence type="ECO:0000313" key="3">
    <source>
        <dbReference type="Proteomes" id="UP000636709"/>
    </source>
</evidence>
<dbReference type="OrthoDB" id="685104at2759"/>
<organism evidence="2 3">
    <name type="scientific">Digitaria exilis</name>
    <dbReference type="NCBI Taxonomy" id="1010633"/>
    <lineage>
        <taxon>Eukaryota</taxon>
        <taxon>Viridiplantae</taxon>
        <taxon>Streptophyta</taxon>
        <taxon>Embryophyta</taxon>
        <taxon>Tracheophyta</taxon>
        <taxon>Spermatophyta</taxon>
        <taxon>Magnoliopsida</taxon>
        <taxon>Liliopsida</taxon>
        <taxon>Poales</taxon>
        <taxon>Poaceae</taxon>
        <taxon>PACMAD clade</taxon>
        <taxon>Panicoideae</taxon>
        <taxon>Panicodae</taxon>
        <taxon>Paniceae</taxon>
        <taxon>Anthephorinae</taxon>
        <taxon>Digitaria</taxon>
    </lineage>
</organism>
<dbReference type="InterPro" id="IPR032675">
    <property type="entry name" value="LRR_dom_sf"/>
</dbReference>
<gene>
    <name evidence="2" type="ORF">HU200_027333</name>
</gene>
<accession>A0A835C1A8</accession>
<protein>
    <recommendedName>
        <fullName evidence="1">F-box/LRR-repeat protein 15/At3g58940/PEG3-like LRR domain-containing protein</fullName>
    </recommendedName>
</protein>
<evidence type="ECO:0000313" key="2">
    <source>
        <dbReference type="EMBL" id="KAF8714804.1"/>
    </source>
</evidence>
<name>A0A835C1A8_9POAL</name>
<dbReference type="AlphaFoldDB" id="A0A835C1A8"/>
<dbReference type="InterPro" id="IPR055411">
    <property type="entry name" value="LRR_FXL15/At3g58940/PEG3-like"/>
</dbReference>
<keyword evidence="3" id="KW-1185">Reference proteome</keyword>
<feature type="domain" description="F-box/LRR-repeat protein 15/At3g58940/PEG3-like LRR" evidence="1">
    <location>
        <begin position="113"/>
        <end position="191"/>
    </location>
</feature>
<reference evidence="2" key="1">
    <citation type="submission" date="2020-07" db="EMBL/GenBank/DDBJ databases">
        <title>Genome sequence and genetic diversity analysis of an under-domesticated orphan crop, white fonio (Digitaria exilis).</title>
        <authorList>
            <person name="Bennetzen J.L."/>
            <person name="Chen S."/>
            <person name="Ma X."/>
            <person name="Wang X."/>
            <person name="Yssel A.E.J."/>
            <person name="Chaluvadi S.R."/>
            <person name="Johnson M."/>
            <person name="Gangashetty P."/>
            <person name="Hamidou F."/>
            <person name="Sanogo M.D."/>
            <person name="Zwaenepoel A."/>
            <person name="Wallace J."/>
            <person name="Van De Peer Y."/>
            <person name="Van Deynze A."/>
        </authorList>
    </citation>
    <scope>NUCLEOTIDE SEQUENCE</scope>
    <source>
        <tissue evidence="2">Leaves</tissue>
    </source>
</reference>
<dbReference type="Proteomes" id="UP000636709">
    <property type="component" value="Unassembled WGS sequence"/>
</dbReference>
<dbReference type="Pfam" id="PF24758">
    <property type="entry name" value="LRR_At5g56370"/>
    <property type="match status" value="1"/>
</dbReference>
<dbReference type="InterPro" id="IPR053197">
    <property type="entry name" value="F-box_SCFL_complex_component"/>
</dbReference>